<dbReference type="PANTHER" id="PTHR46223">
    <property type="entry name" value="HISTONE-LYSINE N-METHYLTRANSFERASE SUV39H"/>
    <property type="match status" value="1"/>
</dbReference>
<evidence type="ECO:0000256" key="6">
    <source>
        <dbReference type="ARBA" id="ARBA00022723"/>
    </source>
</evidence>
<organism evidence="14 15">
    <name type="scientific">Petromyzon marinus</name>
    <name type="common">Sea lamprey</name>
    <dbReference type="NCBI Taxonomy" id="7757"/>
    <lineage>
        <taxon>Eukaryota</taxon>
        <taxon>Metazoa</taxon>
        <taxon>Chordata</taxon>
        <taxon>Craniata</taxon>
        <taxon>Vertebrata</taxon>
        <taxon>Cyclostomata</taxon>
        <taxon>Hyperoartia</taxon>
        <taxon>Petromyzontiformes</taxon>
        <taxon>Petromyzontidae</taxon>
        <taxon>Petromyzon</taxon>
    </lineage>
</organism>
<keyword evidence="4" id="KW-0808">Transferase</keyword>
<keyword evidence="10" id="KW-0732">Signal</keyword>
<dbReference type="GO" id="GO:0005694">
    <property type="term" value="C:chromosome"/>
    <property type="evidence" value="ECO:0007669"/>
    <property type="project" value="UniProtKB-SubCell"/>
</dbReference>
<feature type="domain" description="Pre-SET" evidence="12">
    <location>
        <begin position="80"/>
        <end position="146"/>
    </location>
</feature>
<dbReference type="PROSITE" id="PS50280">
    <property type="entry name" value="SET"/>
    <property type="match status" value="1"/>
</dbReference>
<feature type="compositionally biased region" description="Basic and acidic residues" evidence="9">
    <location>
        <begin position="299"/>
        <end position="309"/>
    </location>
</feature>
<keyword evidence="8" id="KW-0156">Chromatin regulator</keyword>
<gene>
    <name evidence="15" type="primary">LOC116952266</name>
</gene>
<evidence type="ECO:0000313" key="14">
    <source>
        <dbReference type="Proteomes" id="UP001318040"/>
    </source>
</evidence>
<dbReference type="InterPro" id="IPR046341">
    <property type="entry name" value="SET_dom_sf"/>
</dbReference>
<dbReference type="PROSITE" id="PS50868">
    <property type="entry name" value="POST_SET"/>
    <property type="match status" value="1"/>
</dbReference>
<dbReference type="GO" id="GO:0032259">
    <property type="term" value="P:methylation"/>
    <property type="evidence" value="ECO:0007669"/>
    <property type="project" value="UniProtKB-KW"/>
</dbReference>
<evidence type="ECO:0000259" key="12">
    <source>
        <dbReference type="PROSITE" id="PS50867"/>
    </source>
</evidence>
<dbReference type="GO" id="GO:0042054">
    <property type="term" value="F:histone methyltransferase activity"/>
    <property type="evidence" value="ECO:0007669"/>
    <property type="project" value="InterPro"/>
</dbReference>
<protein>
    <submittedName>
        <fullName evidence="15">Histone-lysine N-methyltransferase SETMAR-like isoform X1</fullName>
    </submittedName>
</protein>
<comment type="subcellular location">
    <subcellularLocation>
        <location evidence="1">Chromosome</location>
    </subcellularLocation>
</comment>
<dbReference type="Pfam" id="PF00856">
    <property type="entry name" value="SET"/>
    <property type="match status" value="1"/>
</dbReference>
<dbReference type="InterPro" id="IPR007728">
    <property type="entry name" value="Pre-SET_dom"/>
</dbReference>
<dbReference type="SUPFAM" id="SSF82199">
    <property type="entry name" value="SET domain"/>
    <property type="match status" value="1"/>
</dbReference>
<dbReference type="KEGG" id="pmrn:116952266"/>
<dbReference type="PANTHER" id="PTHR46223:SF3">
    <property type="entry name" value="HISTONE-LYSINE N-METHYLTRANSFERASE SET-23"/>
    <property type="match status" value="1"/>
</dbReference>
<dbReference type="Pfam" id="PF05033">
    <property type="entry name" value="Pre-SET"/>
    <property type="match status" value="1"/>
</dbReference>
<dbReference type="SMART" id="SM00468">
    <property type="entry name" value="PreSET"/>
    <property type="match status" value="1"/>
</dbReference>
<keyword evidence="2" id="KW-0158">Chromosome</keyword>
<proteinExistence type="predicted"/>
<dbReference type="PROSITE" id="PS50867">
    <property type="entry name" value="PRE_SET"/>
    <property type="match status" value="1"/>
</dbReference>
<evidence type="ECO:0000259" key="11">
    <source>
        <dbReference type="PROSITE" id="PS50280"/>
    </source>
</evidence>
<dbReference type="SMART" id="SM00317">
    <property type="entry name" value="SET"/>
    <property type="match status" value="1"/>
</dbReference>
<dbReference type="RefSeq" id="XP_032827349.1">
    <property type="nucleotide sequence ID" value="XM_032971458.1"/>
</dbReference>
<evidence type="ECO:0000256" key="4">
    <source>
        <dbReference type="ARBA" id="ARBA00022679"/>
    </source>
</evidence>
<dbReference type="SMART" id="SM00508">
    <property type="entry name" value="PostSET"/>
    <property type="match status" value="1"/>
</dbReference>
<evidence type="ECO:0000256" key="2">
    <source>
        <dbReference type="ARBA" id="ARBA00022454"/>
    </source>
</evidence>
<dbReference type="InterPro" id="IPR003616">
    <property type="entry name" value="Post-SET_dom"/>
</dbReference>
<feature type="domain" description="SET" evidence="11">
    <location>
        <begin position="149"/>
        <end position="281"/>
    </location>
</feature>
<dbReference type="InterPro" id="IPR001214">
    <property type="entry name" value="SET_dom"/>
</dbReference>
<evidence type="ECO:0000256" key="10">
    <source>
        <dbReference type="SAM" id="SignalP"/>
    </source>
</evidence>
<feature type="region of interest" description="Disordered" evidence="9">
    <location>
        <begin position="293"/>
        <end position="343"/>
    </location>
</feature>
<dbReference type="Proteomes" id="UP001318040">
    <property type="component" value="Chromosome 46"/>
</dbReference>
<evidence type="ECO:0000256" key="8">
    <source>
        <dbReference type="ARBA" id="ARBA00022853"/>
    </source>
</evidence>
<feature type="signal peptide" evidence="10">
    <location>
        <begin position="1"/>
        <end position="22"/>
    </location>
</feature>
<sequence length="371" mass="38884">MALGQQWMCGMVVTALRVQCLAGVVEMSRGACTDVAQGLESLPIELTNGVDDEMPPCIQYTPDYVRGPGCAVDPGELTLPGCECADGRCDASPVACPCLRGGGDGAACYDPAGRLVGDAGFARPIFECNPLCRCGDACPSRVVQKGLAVRLQVFRTARKGWAVRTLEPLGRGRFVCEYVGEVLGGAEARRRAARQASGSDGRAINYLIAVREHAGDGRGVAPATSTYVDPERVGNVGRFLNHSCEPNLVMALVRVHSVLPRLALFAARDIADGEELCYDYSGEFLNPHAAAEACGPSWRPERDGGRETGADAGDDGDGAPGGDRGGREDSSAVCASPDGDGVAGQRKPCFCGAPSCRGVLPFDPTLFADER</sequence>
<dbReference type="AlphaFoldDB" id="A0AAJ7U0B8"/>
<keyword evidence="3" id="KW-0489">Methyltransferase</keyword>
<keyword evidence="5" id="KW-0949">S-adenosyl-L-methionine</keyword>
<keyword evidence="14" id="KW-1185">Reference proteome</keyword>
<dbReference type="GO" id="GO:0008270">
    <property type="term" value="F:zinc ion binding"/>
    <property type="evidence" value="ECO:0007669"/>
    <property type="project" value="InterPro"/>
</dbReference>
<feature type="domain" description="Post-SET" evidence="13">
    <location>
        <begin position="345"/>
        <end position="361"/>
    </location>
</feature>
<keyword evidence="6" id="KW-0479">Metal-binding</keyword>
<dbReference type="GO" id="GO:0005634">
    <property type="term" value="C:nucleus"/>
    <property type="evidence" value="ECO:0007669"/>
    <property type="project" value="InterPro"/>
</dbReference>
<evidence type="ECO:0000256" key="3">
    <source>
        <dbReference type="ARBA" id="ARBA00022603"/>
    </source>
</evidence>
<accession>A0AAJ7U0B8</accession>
<reference evidence="15" key="1">
    <citation type="submission" date="2025-08" db="UniProtKB">
        <authorList>
            <consortium name="RefSeq"/>
        </authorList>
    </citation>
    <scope>IDENTIFICATION</scope>
    <source>
        <tissue evidence="15">Sperm</tissue>
    </source>
</reference>
<dbReference type="Gene3D" id="2.170.270.10">
    <property type="entry name" value="SET domain"/>
    <property type="match status" value="1"/>
</dbReference>
<evidence type="ECO:0000313" key="15">
    <source>
        <dbReference type="RefSeq" id="XP_032827349.1"/>
    </source>
</evidence>
<keyword evidence="7" id="KW-0862">Zinc</keyword>
<evidence type="ECO:0000256" key="1">
    <source>
        <dbReference type="ARBA" id="ARBA00004286"/>
    </source>
</evidence>
<feature type="region of interest" description="Disordered" evidence="9">
    <location>
        <begin position="352"/>
        <end position="371"/>
    </location>
</feature>
<evidence type="ECO:0000259" key="13">
    <source>
        <dbReference type="PROSITE" id="PS50868"/>
    </source>
</evidence>
<feature type="chain" id="PRO_5042619790" evidence="10">
    <location>
        <begin position="23"/>
        <end position="371"/>
    </location>
</feature>
<dbReference type="InterPro" id="IPR050973">
    <property type="entry name" value="H3K9_Histone-Lys_N-MTase"/>
</dbReference>
<evidence type="ECO:0000256" key="5">
    <source>
        <dbReference type="ARBA" id="ARBA00022691"/>
    </source>
</evidence>
<name>A0AAJ7U0B8_PETMA</name>
<evidence type="ECO:0000256" key="7">
    <source>
        <dbReference type="ARBA" id="ARBA00022833"/>
    </source>
</evidence>
<evidence type="ECO:0000256" key="9">
    <source>
        <dbReference type="SAM" id="MobiDB-lite"/>
    </source>
</evidence>